<evidence type="ECO:0000256" key="1">
    <source>
        <dbReference type="SAM" id="MobiDB-lite"/>
    </source>
</evidence>
<dbReference type="Proteomes" id="UP000324907">
    <property type="component" value="Unassembled WGS sequence"/>
</dbReference>
<name>A0A5A8D3B0_CAFRO</name>
<dbReference type="InterPro" id="IPR000014">
    <property type="entry name" value="PAS"/>
</dbReference>
<sequence>MAIRPQPALPLGDRPSHRPDGRTQSTVALNSPRGIDDARAAAAALPSSITTKASSRDDDAAAIQVLARQLDLTLVWSTTGTVRFAGPEGACIAMLGMEPTAIVAGTISRLTHPDDRLDFEEALNRVLRLQRSHDLTLEDQTICGAAADRFGAAALLRGPGQAWYLRDDPYYAEFVYVFRPVTGATRGDLGGCAEQASSSGNSTGEGFTESSSSGAATVDPETQARVLTRDGQKRGSQGPLAHWTG</sequence>
<evidence type="ECO:0000313" key="3">
    <source>
        <dbReference type="Proteomes" id="UP000324907"/>
    </source>
</evidence>
<organism evidence="2 3">
    <name type="scientific">Cafeteria roenbergensis</name>
    <name type="common">Marine flagellate</name>
    <dbReference type="NCBI Taxonomy" id="33653"/>
    <lineage>
        <taxon>Eukaryota</taxon>
        <taxon>Sar</taxon>
        <taxon>Stramenopiles</taxon>
        <taxon>Bigyra</taxon>
        <taxon>Opalozoa</taxon>
        <taxon>Bicosoecida</taxon>
        <taxon>Cafeteriaceae</taxon>
        <taxon>Cafeteria</taxon>
    </lineage>
</organism>
<dbReference type="AlphaFoldDB" id="A0A5A8D3B0"/>
<evidence type="ECO:0000313" key="2">
    <source>
        <dbReference type="EMBL" id="KAA0159715.1"/>
    </source>
</evidence>
<protein>
    <recommendedName>
        <fullName evidence="4">PAS domain-containing protein</fullName>
    </recommendedName>
</protein>
<accession>A0A5A8D3B0</accession>
<feature type="compositionally biased region" description="Low complexity" evidence="1">
    <location>
        <begin position="197"/>
        <end position="214"/>
    </location>
</feature>
<proteinExistence type="predicted"/>
<feature type="region of interest" description="Disordered" evidence="1">
    <location>
        <begin position="1"/>
        <end position="33"/>
    </location>
</feature>
<reference evidence="2 3" key="1">
    <citation type="submission" date="2019-07" db="EMBL/GenBank/DDBJ databases">
        <title>Genomes of Cafeteria roenbergensis.</title>
        <authorList>
            <person name="Fischer M.G."/>
            <person name="Hackl T."/>
            <person name="Roman M."/>
        </authorList>
    </citation>
    <scope>NUCLEOTIDE SEQUENCE [LARGE SCALE GENOMIC DNA]</scope>
    <source>
        <strain evidence="2 3">RCC970-E3</strain>
    </source>
</reference>
<dbReference type="EMBL" id="VLTL01000124">
    <property type="protein sequence ID" value="KAA0159715.1"/>
    <property type="molecule type" value="Genomic_DNA"/>
</dbReference>
<dbReference type="CDD" id="cd00130">
    <property type="entry name" value="PAS"/>
    <property type="match status" value="1"/>
</dbReference>
<comment type="caution">
    <text evidence="2">The sequence shown here is derived from an EMBL/GenBank/DDBJ whole genome shotgun (WGS) entry which is preliminary data.</text>
</comment>
<feature type="region of interest" description="Disordered" evidence="1">
    <location>
        <begin position="191"/>
        <end position="245"/>
    </location>
</feature>
<gene>
    <name evidence="2" type="ORF">FNF28_05775</name>
</gene>
<evidence type="ECO:0008006" key="4">
    <source>
        <dbReference type="Google" id="ProtNLM"/>
    </source>
</evidence>